<sequence>MNPLAIQPSGMYPLIAYPPLLYNHPGPHIVQPWVPVYSQSVVPASFSVLPQQVLPIGSQPPQTAGYVQQQTRPSAESMPSPRRTIFHTRLTKEEVGRYRPQYRPGWWYLDDAQWYSLSVDNRNSYNKIGLIMETELGQRHTGDDACSRCDEQGWECWGFTRIAVWNVVPHASLRYSRCRGIGKQMQKCSRMNIGRDNYKPEGANQPRIGGRPRGGYRRRSRVAPRNIARRENRDSEARPEVESAGDEESSGDSEA</sequence>
<comment type="caution">
    <text evidence="2">The sequence shown here is derived from an EMBL/GenBank/DDBJ whole genome shotgun (WGS) entry which is preliminary data.</text>
</comment>
<organism evidence="2 3">
    <name type="scientific">Elsinoe batatas</name>
    <dbReference type="NCBI Taxonomy" id="2601811"/>
    <lineage>
        <taxon>Eukaryota</taxon>
        <taxon>Fungi</taxon>
        <taxon>Dikarya</taxon>
        <taxon>Ascomycota</taxon>
        <taxon>Pezizomycotina</taxon>
        <taxon>Dothideomycetes</taxon>
        <taxon>Dothideomycetidae</taxon>
        <taxon>Myriangiales</taxon>
        <taxon>Elsinoaceae</taxon>
        <taxon>Elsinoe</taxon>
    </lineage>
</organism>
<reference evidence="2" key="1">
    <citation type="submission" date="2021-07" db="EMBL/GenBank/DDBJ databases">
        <title>Elsinoe batatas strain:CRI-CJ2 Genome sequencing and assembly.</title>
        <authorList>
            <person name="Huang L."/>
        </authorList>
    </citation>
    <scope>NUCLEOTIDE SEQUENCE</scope>
    <source>
        <strain evidence="2">CRI-CJ2</strain>
    </source>
</reference>
<protein>
    <submittedName>
        <fullName evidence="2">Uncharacterized protein</fullName>
    </submittedName>
</protein>
<feature type="region of interest" description="Disordered" evidence="1">
    <location>
        <begin position="191"/>
        <end position="255"/>
    </location>
</feature>
<gene>
    <name evidence="2" type="ORF">KVT40_002307</name>
</gene>
<evidence type="ECO:0000256" key="1">
    <source>
        <dbReference type="SAM" id="MobiDB-lite"/>
    </source>
</evidence>
<dbReference type="AlphaFoldDB" id="A0A8K0PKJ6"/>
<dbReference type="OrthoDB" id="3945482at2759"/>
<feature type="compositionally biased region" description="Basic and acidic residues" evidence="1">
    <location>
        <begin position="228"/>
        <end position="241"/>
    </location>
</feature>
<evidence type="ECO:0000313" key="3">
    <source>
        <dbReference type="Proteomes" id="UP000809789"/>
    </source>
</evidence>
<dbReference type="EMBL" id="JAESVG020000002">
    <property type="protein sequence ID" value="KAG8630688.1"/>
    <property type="molecule type" value="Genomic_DNA"/>
</dbReference>
<name>A0A8K0PKJ6_9PEZI</name>
<proteinExistence type="predicted"/>
<dbReference type="Proteomes" id="UP000809789">
    <property type="component" value="Unassembled WGS sequence"/>
</dbReference>
<feature type="compositionally biased region" description="Acidic residues" evidence="1">
    <location>
        <begin position="243"/>
        <end position="255"/>
    </location>
</feature>
<evidence type="ECO:0000313" key="2">
    <source>
        <dbReference type="EMBL" id="KAG8630688.1"/>
    </source>
</evidence>
<keyword evidence="3" id="KW-1185">Reference proteome</keyword>
<accession>A0A8K0PKJ6</accession>